<proteinExistence type="predicted"/>
<protein>
    <submittedName>
        <fullName evidence="1">Uncharacterized protein</fullName>
    </submittedName>
</protein>
<reference evidence="1" key="1">
    <citation type="journal article" date="2020" name="Nature">
        <title>Giant virus diversity and host interactions through global metagenomics.</title>
        <authorList>
            <person name="Schulz F."/>
            <person name="Roux S."/>
            <person name="Paez-Espino D."/>
            <person name="Jungbluth S."/>
            <person name="Walsh D.A."/>
            <person name="Denef V.J."/>
            <person name="McMahon K.D."/>
            <person name="Konstantinidis K.T."/>
            <person name="Eloe-Fadrosh E.A."/>
            <person name="Kyrpides N.C."/>
            <person name="Woyke T."/>
        </authorList>
    </citation>
    <scope>NUCLEOTIDE SEQUENCE</scope>
    <source>
        <strain evidence="1">GVMAG-M-3300023179-71</strain>
    </source>
</reference>
<organism evidence="1">
    <name type="scientific">viral metagenome</name>
    <dbReference type="NCBI Taxonomy" id="1070528"/>
    <lineage>
        <taxon>unclassified sequences</taxon>
        <taxon>metagenomes</taxon>
        <taxon>organismal metagenomes</taxon>
    </lineage>
</organism>
<evidence type="ECO:0000313" key="1">
    <source>
        <dbReference type="EMBL" id="QHT75594.1"/>
    </source>
</evidence>
<accession>A0A6C0H4X3</accession>
<dbReference type="AlphaFoldDB" id="A0A6C0H4X3"/>
<sequence>MEKEDKLFLKKEILIKDKEIRIKIEIIKMVKNELLKSKKIFQSMNLVEI</sequence>
<dbReference type="EMBL" id="MN739880">
    <property type="protein sequence ID" value="QHT75594.1"/>
    <property type="molecule type" value="Genomic_DNA"/>
</dbReference>
<name>A0A6C0H4X3_9ZZZZ</name>